<dbReference type="EMBL" id="SMMG02000008">
    <property type="protein sequence ID" value="KAA3464033.1"/>
    <property type="molecule type" value="Genomic_DNA"/>
</dbReference>
<organism evidence="1 2">
    <name type="scientific">Gossypium australe</name>
    <dbReference type="NCBI Taxonomy" id="47621"/>
    <lineage>
        <taxon>Eukaryota</taxon>
        <taxon>Viridiplantae</taxon>
        <taxon>Streptophyta</taxon>
        <taxon>Embryophyta</taxon>
        <taxon>Tracheophyta</taxon>
        <taxon>Spermatophyta</taxon>
        <taxon>Magnoliopsida</taxon>
        <taxon>eudicotyledons</taxon>
        <taxon>Gunneridae</taxon>
        <taxon>Pentapetalae</taxon>
        <taxon>rosids</taxon>
        <taxon>malvids</taxon>
        <taxon>Malvales</taxon>
        <taxon>Malvaceae</taxon>
        <taxon>Malvoideae</taxon>
        <taxon>Gossypium</taxon>
    </lineage>
</organism>
<dbReference type="AlphaFoldDB" id="A0A5B6V4T3"/>
<reference evidence="2" key="1">
    <citation type="journal article" date="2019" name="Plant Biotechnol. J.">
        <title>Genome sequencing of the Australian wild diploid species Gossypium australe highlights disease resistance and delayed gland morphogenesis.</title>
        <authorList>
            <person name="Cai Y."/>
            <person name="Cai X."/>
            <person name="Wang Q."/>
            <person name="Wang P."/>
            <person name="Zhang Y."/>
            <person name="Cai C."/>
            <person name="Xu Y."/>
            <person name="Wang K."/>
            <person name="Zhou Z."/>
            <person name="Wang C."/>
            <person name="Geng S."/>
            <person name="Li B."/>
            <person name="Dong Q."/>
            <person name="Hou Y."/>
            <person name="Wang H."/>
            <person name="Ai P."/>
            <person name="Liu Z."/>
            <person name="Yi F."/>
            <person name="Sun M."/>
            <person name="An G."/>
            <person name="Cheng J."/>
            <person name="Zhang Y."/>
            <person name="Shi Q."/>
            <person name="Xie Y."/>
            <person name="Shi X."/>
            <person name="Chang Y."/>
            <person name="Huang F."/>
            <person name="Chen Y."/>
            <person name="Hong S."/>
            <person name="Mi L."/>
            <person name="Sun Q."/>
            <person name="Zhang L."/>
            <person name="Zhou B."/>
            <person name="Peng R."/>
            <person name="Zhang X."/>
            <person name="Liu F."/>
        </authorList>
    </citation>
    <scope>NUCLEOTIDE SEQUENCE [LARGE SCALE GENOMIC DNA]</scope>
    <source>
        <strain evidence="2">cv. PA1801</strain>
    </source>
</reference>
<evidence type="ECO:0000313" key="1">
    <source>
        <dbReference type="EMBL" id="KAA3464033.1"/>
    </source>
</evidence>
<evidence type="ECO:0000313" key="2">
    <source>
        <dbReference type="Proteomes" id="UP000325315"/>
    </source>
</evidence>
<proteinExistence type="predicted"/>
<keyword evidence="2" id="KW-1185">Reference proteome</keyword>
<sequence>MRTRVADQVVGAVAREDGLFIKKNMPIVTILHAYEELFDLQQKETKTLRQIWERFKKVLRSFNGNGVERVAQLQCFYVGLDANHKAKFNVISGGSIWTRIMREIMVLLENFEDLDVQLMPDYVHRLNWWKHCKETLGPLKYAFEKMIPLITRPPALELKPLPEGLKYGYLGEHNTLLVIISAWLGAEKEATLLHVLKAHKKMIR</sequence>
<gene>
    <name evidence="1" type="ORF">EPI10_008333</name>
</gene>
<comment type="caution">
    <text evidence="1">The sequence shown here is derived from an EMBL/GenBank/DDBJ whole genome shotgun (WGS) entry which is preliminary data.</text>
</comment>
<accession>A0A5B6V4T3</accession>
<name>A0A5B6V4T3_9ROSI</name>
<dbReference type="Proteomes" id="UP000325315">
    <property type="component" value="Unassembled WGS sequence"/>
</dbReference>
<protein>
    <submittedName>
        <fullName evidence="1">Retrotransposon gag protein</fullName>
    </submittedName>
</protein>